<organism evidence="1">
    <name type="scientific">Octopus bimaculoides</name>
    <name type="common">California two-spotted octopus</name>
    <dbReference type="NCBI Taxonomy" id="37653"/>
    <lineage>
        <taxon>Eukaryota</taxon>
        <taxon>Metazoa</taxon>
        <taxon>Spiralia</taxon>
        <taxon>Lophotrochozoa</taxon>
        <taxon>Mollusca</taxon>
        <taxon>Cephalopoda</taxon>
        <taxon>Coleoidea</taxon>
        <taxon>Octopodiformes</taxon>
        <taxon>Octopoda</taxon>
        <taxon>Incirrata</taxon>
        <taxon>Octopodidae</taxon>
        <taxon>Octopus</taxon>
    </lineage>
</organism>
<accession>A0A0L8HNS3</accession>
<name>A0A0L8HNS3_OCTBM</name>
<gene>
    <name evidence="1" type="ORF">OCBIM_22011302mg</name>
</gene>
<proteinExistence type="predicted"/>
<protein>
    <submittedName>
        <fullName evidence="1">Uncharacterized protein</fullName>
    </submittedName>
</protein>
<evidence type="ECO:0000313" key="1">
    <source>
        <dbReference type="EMBL" id="KOF90390.1"/>
    </source>
</evidence>
<dbReference type="AlphaFoldDB" id="A0A0L8HNS3"/>
<dbReference type="EMBL" id="KQ417777">
    <property type="protein sequence ID" value="KOF90390.1"/>
    <property type="molecule type" value="Genomic_DNA"/>
</dbReference>
<sequence>MNITFFDKIRNKEILRHVGLLPETEIVIDRNLRWLGHRMDNNRLPRQILYSQLCKGKRKHGRSRLRFKYTAKRNMNCKGTDRDK</sequence>
<reference evidence="1" key="1">
    <citation type="submission" date="2015-07" db="EMBL/GenBank/DDBJ databases">
        <title>MeaNS - Measles Nucleotide Surveillance Program.</title>
        <authorList>
            <person name="Tran T."/>
            <person name="Druce J."/>
        </authorList>
    </citation>
    <scope>NUCLEOTIDE SEQUENCE</scope>
    <source>
        <strain evidence="1">UCB-OBI-ISO-001</strain>
        <tissue evidence="1">Gonad</tissue>
    </source>
</reference>